<dbReference type="InParanoid" id="G0NKJ6"/>
<proteinExistence type="inferred from homology"/>
<evidence type="ECO:0000256" key="5">
    <source>
        <dbReference type="ARBA" id="ARBA00023136"/>
    </source>
</evidence>
<gene>
    <name evidence="7" type="ORF">CAEBREN_28106</name>
</gene>
<evidence type="ECO:0000256" key="2">
    <source>
        <dbReference type="ARBA" id="ARBA00009166"/>
    </source>
</evidence>
<dbReference type="OrthoDB" id="5785156at2759"/>
<evidence type="ECO:0000313" key="7">
    <source>
        <dbReference type="EMBL" id="EGT32995.1"/>
    </source>
</evidence>
<dbReference type="eggNOG" id="ENOG502TG68">
    <property type="taxonomic scope" value="Eukaryota"/>
</dbReference>
<sequence>MGLLLSTDSNRFVPIINIYFHFYLITGLLFQFLLLLLIIKKSPSNLRDLKMFLYNTTLCQIANILAAYFIQYRALPNSTTMAVLANGLCRKFGPDVCFGTYHVFVGISSSVAMSISTTVLFRYSLIKNWRLSRFWLRILILCSHMAPLMATIIPFTSPWDFDIVRLQSIQEHPTHDLSIYMPFSGFSDTTSFRFLFVTGSIAVGAYGVPMVSVFIIRKILELTKTHSKLSQNTKRHTRTLMKVRGGYKLHKLNFFQGLACQVLLPLISYFPIITLYLVTQFTKEEFLITEHLLNIMTCLPALIDPFISFYFIVPYRHAILRIVRKRTSSTIADVTSYVPPAVSYRHSSTIH</sequence>
<keyword evidence="8" id="KW-1185">Reference proteome</keyword>
<dbReference type="InterPro" id="IPR050920">
    <property type="entry name" value="Nematode_rcpt-like_delta"/>
</dbReference>
<dbReference type="SUPFAM" id="SSF81321">
    <property type="entry name" value="Family A G protein-coupled receptor-like"/>
    <property type="match status" value="1"/>
</dbReference>
<comment type="similarity">
    <text evidence="2">Belongs to the nematode receptor-like protein srd family.</text>
</comment>
<evidence type="ECO:0000256" key="6">
    <source>
        <dbReference type="SAM" id="Phobius"/>
    </source>
</evidence>
<dbReference type="AlphaFoldDB" id="G0NKJ6"/>
<feature type="transmembrane region" description="Helical" evidence="6">
    <location>
        <begin position="134"/>
        <end position="155"/>
    </location>
</feature>
<accession>G0NKJ6</accession>
<keyword evidence="3 6" id="KW-0812">Transmembrane</keyword>
<protein>
    <submittedName>
        <fullName evidence="7">Uncharacterized protein</fullName>
    </submittedName>
</protein>
<feature type="transmembrane region" description="Helical" evidence="6">
    <location>
        <begin position="254"/>
        <end position="279"/>
    </location>
</feature>
<feature type="transmembrane region" description="Helical" evidence="6">
    <location>
        <begin position="101"/>
        <end position="122"/>
    </location>
</feature>
<comment type="subcellular location">
    <subcellularLocation>
        <location evidence="1">Membrane</location>
        <topology evidence="1">Multi-pass membrane protein</topology>
    </subcellularLocation>
</comment>
<reference evidence="8" key="1">
    <citation type="submission" date="2011-07" db="EMBL/GenBank/DDBJ databases">
        <authorList>
            <consortium name="Caenorhabditis brenneri Sequencing and Analysis Consortium"/>
            <person name="Wilson R.K."/>
        </authorList>
    </citation>
    <scope>NUCLEOTIDE SEQUENCE [LARGE SCALE GENOMIC DNA]</scope>
    <source>
        <strain evidence="8">PB2801</strain>
    </source>
</reference>
<dbReference type="HOGENOM" id="CLU_057924_2_0_1"/>
<feature type="transmembrane region" description="Helical" evidence="6">
    <location>
        <begin position="194"/>
        <end position="216"/>
    </location>
</feature>
<dbReference type="Pfam" id="PF10317">
    <property type="entry name" value="7TM_GPCR_Srd"/>
    <property type="match status" value="1"/>
</dbReference>
<dbReference type="InterPro" id="IPR019421">
    <property type="entry name" value="7TM_GPCR_serpentine_rcpt_Srd"/>
</dbReference>
<dbReference type="PANTHER" id="PTHR22945">
    <property type="entry name" value="SERPENTINE RECEPTOR, CLASS D DELTA"/>
    <property type="match status" value="1"/>
</dbReference>
<dbReference type="FunCoup" id="G0NKJ6">
    <property type="interactions" value="14"/>
</dbReference>
<name>G0NKJ6_CAEBE</name>
<evidence type="ECO:0000313" key="8">
    <source>
        <dbReference type="Proteomes" id="UP000008068"/>
    </source>
</evidence>
<keyword evidence="4 6" id="KW-1133">Transmembrane helix</keyword>
<feature type="transmembrane region" description="Helical" evidence="6">
    <location>
        <begin position="20"/>
        <end position="39"/>
    </location>
</feature>
<dbReference type="Proteomes" id="UP000008068">
    <property type="component" value="Unassembled WGS sequence"/>
</dbReference>
<feature type="transmembrane region" description="Helical" evidence="6">
    <location>
        <begin position="291"/>
        <end position="313"/>
    </location>
</feature>
<dbReference type="EMBL" id="GL379900">
    <property type="protein sequence ID" value="EGT32995.1"/>
    <property type="molecule type" value="Genomic_DNA"/>
</dbReference>
<keyword evidence="5 6" id="KW-0472">Membrane</keyword>
<evidence type="ECO:0000256" key="4">
    <source>
        <dbReference type="ARBA" id="ARBA00022989"/>
    </source>
</evidence>
<dbReference type="Gene3D" id="1.20.1070.10">
    <property type="entry name" value="Rhodopsin 7-helix transmembrane proteins"/>
    <property type="match status" value="1"/>
</dbReference>
<evidence type="ECO:0000256" key="1">
    <source>
        <dbReference type="ARBA" id="ARBA00004141"/>
    </source>
</evidence>
<organism evidence="8">
    <name type="scientific">Caenorhabditis brenneri</name>
    <name type="common">Nematode worm</name>
    <dbReference type="NCBI Taxonomy" id="135651"/>
    <lineage>
        <taxon>Eukaryota</taxon>
        <taxon>Metazoa</taxon>
        <taxon>Ecdysozoa</taxon>
        <taxon>Nematoda</taxon>
        <taxon>Chromadorea</taxon>
        <taxon>Rhabditida</taxon>
        <taxon>Rhabditina</taxon>
        <taxon>Rhabditomorpha</taxon>
        <taxon>Rhabditoidea</taxon>
        <taxon>Rhabditidae</taxon>
        <taxon>Peloderinae</taxon>
        <taxon>Caenorhabditis</taxon>
    </lineage>
</organism>
<feature type="transmembrane region" description="Helical" evidence="6">
    <location>
        <begin position="51"/>
        <end position="70"/>
    </location>
</feature>
<dbReference type="GO" id="GO:0016020">
    <property type="term" value="C:membrane"/>
    <property type="evidence" value="ECO:0007669"/>
    <property type="project" value="UniProtKB-SubCell"/>
</dbReference>
<evidence type="ECO:0000256" key="3">
    <source>
        <dbReference type="ARBA" id="ARBA00022692"/>
    </source>
</evidence>
<dbReference type="PANTHER" id="PTHR22945:SF48">
    <property type="entry name" value="SERPENTINE RECEPTOR, CLASS D (DELTA)"/>
    <property type="match status" value="1"/>
</dbReference>